<comment type="caution">
    <text evidence="1">The sequence shown here is derived from an EMBL/GenBank/DDBJ whole genome shotgun (WGS) entry which is preliminary data.</text>
</comment>
<protein>
    <submittedName>
        <fullName evidence="1">Uncharacterized protein</fullName>
    </submittedName>
</protein>
<organism evidence="1 2">
    <name type="scientific">Streptomyces hyaluromycini</name>
    <dbReference type="NCBI Taxonomy" id="1377993"/>
    <lineage>
        <taxon>Bacteria</taxon>
        <taxon>Bacillati</taxon>
        <taxon>Actinomycetota</taxon>
        <taxon>Actinomycetes</taxon>
        <taxon>Kitasatosporales</taxon>
        <taxon>Streptomycetaceae</taxon>
        <taxon>Streptomyces</taxon>
    </lineage>
</organism>
<accession>A0ABV1XB26</accession>
<name>A0ABV1XB26_9ACTN</name>
<dbReference type="Proteomes" id="UP001474181">
    <property type="component" value="Unassembled WGS sequence"/>
</dbReference>
<reference evidence="1 2" key="1">
    <citation type="submission" date="2024-06" db="EMBL/GenBank/DDBJ databases">
        <title>The Natural Products Discovery Center: Release of the First 8490 Sequenced Strains for Exploring Actinobacteria Biosynthetic Diversity.</title>
        <authorList>
            <person name="Kalkreuter E."/>
            <person name="Kautsar S.A."/>
            <person name="Yang D."/>
            <person name="Bader C.D."/>
            <person name="Teijaro C.N."/>
            <person name="Fluegel L."/>
            <person name="Davis C.M."/>
            <person name="Simpson J.R."/>
            <person name="Lauterbach L."/>
            <person name="Steele A.D."/>
            <person name="Gui C."/>
            <person name="Meng S."/>
            <person name="Li G."/>
            <person name="Viehrig K."/>
            <person name="Ye F."/>
            <person name="Su P."/>
            <person name="Kiefer A.F."/>
            <person name="Nichols A."/>
            <person name="Cepeda A.J."/>
            <person name="Yan W."/>
            <person name="Fan B."/>
            <person name="Jiang Y."/>
            <person name="Adhikari A."/>
            <person name="Zheng C.-J."/>
            <person name="Schuster L."/>
            <person name="Cowan T.M."/>
            <person name="Smanski M.J."/>
            <person name="Chevrette M.G."/>
            <person name="De Carvalho L.P.S."/>
            <person name="Shen B."/>
        </authorList>
    </citation>
    <scope>NUCLEOTIDE SEQUENCE [LARGE SCALE GENOMIC DNA]</scope>
    <source>
        <strain evidence="1 2">NPDC000234</strain>
    </source>
</reference>
<gene>
    <name evidence="1" type="ORF">ABT404_43395</name>
</gene>
<dbReference type="EMBL" id="JBEPEK010000556">
    <property type="protein sequence ID" value="MER7186235.1"/>
    <property type="molecule type" value="Genomic_DNA"/>
</dbReference>
<keyword evidence="2" id="KW-1185">Reference proteome</keyword>
<dbReference type="RefSeq" id="WP_350789753.1">
    <property type="nucleotide sequence ID" value="NZ_JBEPEK010000556.1"/>
</dbReference>
<proteinExistence type="predicted"/>
<evidence type="ECO:0000313" key="1">
    <source>
        <dbReference type="EMBL" id="MER7186235.1"/>
    </source>
</evidence>
<sequence length="103" mass="11232">MRPDPAPRQLPGQRLAAHYVRRTRACHQGAHARIRCALAPFALLTTDDYTLLLAVTAAIATGPPGWTAFGTLIALTCTIQHRLVRDRLPHPPLSVVPVTVSEH</sequence>
<evidence type="ECO:0000313" key="2">
    <source>
        <dbReference type="Proteomes" id="UP001474181"/>
    </source>
</evidence>